<keyword evidence="6 11" id="KW-0699">rRNA-binding</keyword>
<evidence type="ECO:0000313" key="15">
    <source>
        <dbReference type="Proteomes" id="UP000199708"/>
    </source>
</evidence>
<dbReference type="PROSITE" id="PS50880">
    <property type="entry name" value="TOPRIM"/>
    <property type="match status" value="1"/>
</dbReference>
<keyword evidence="5" id="KW-0479">Metal-binding</keyword>
<evidence type="ECO:0000256" key="2">
    <source>
        <dbReference type="ARBA" id="ARBA00022517"/>
    </source>
</evidence>
<dbReference type="InterPro" id="IPR006171">
    <property type="entry name" value="TOPRIM_dom"/>
</dbReference>
<dbReference type="Pfam" id="PF13331">
    <property type="entry name" value="DUF4093"/>
    <property type="match status" value="1"/>
</dbReference>
<evidence type="ECO:0000259" key="13">
    <source>
        <dbReference type="PROSITE" id="PS50880"/>
    </source>
</evidence>
<comment type="similarity">
    <text evidence="11">Belongs to the ribonuclease M5 family.</text>
</comment>
<dbReference type="OrthoDB" id="9791329at2"/>
<keyword evidence="10 11" id="KW-0694">RNA-binding</keyword>
<dbReference type="GO" id="GO:0019843">
    <property type="term" value="F:rRNA binding"/>
    <property type="evidence" value="ECO:0007669"/>
    <property type="project" value="UniProtKB-KW"/>
</dbReference>
<dbReference type="EMBL" id="FNCK01000003">
    <property type="protein sequence ID" value="SDG12799.1"/>
    <property type="molecule type" value="Genomic_DNA"/>
</dbReference>
<dbReference type="SMART" id="SM00493">
    <property type="entry name" value="TOPRIM"/>
    <property type="match status" value="1"/>
</dbReference>
<comment type="catalytic activity">
    <reaction evidence="11">
        <text>Endonucleolytic cleavage of RNA, removing 21 and 42 nucleotides, respectively, from the 5'- and 3'-termini of a 5S-rRNA precursor.</text>
        <dbReference type="EC" id="3.1.26.8"/>
    </reaction>
</comment>
<evidence type="ECO:0000313" key="14">
    <source>
        <dbReference type="EMBL" id="SDG12799.1"/>
    </source>
</evidence>
<evidence type="ECO:0000256" key="6">
    <source>
        <dbReference type="ARBA" id="ARBA00022730"/>
    </source>
</evidence>
<gene>
    <name evidence="11" type="primary">rnmV</name>
    <name evidence="14" type="ORF">SAMN05421791_103131</name>
</gene>
<comment type="subcellular location">
    <subcellularLocation>
        <location evidence="11">Cytoplasm</location>
    </subcellularLocation>
</comment>
<keyword evidence="4 11" id="KW-0540">Nuclease</keyword>
<comment type="function">
    <text evidence="11">Required for correct processing of both the 5' and 3' ends of 5S rRNA precursor. Cleaves both sides of a double-stranded region yielding mature 5S rRNA in one step.</text>
</comment>
<dbReference type="GO" id="GO:0046872">
    <property type="term" value="F:metal ion binding"/>
    <property type="evidence" value="ECO:0007669"/>
    <property type="project" value="UniProtKB-KW"/>
</dbReference>
<dbReference type="Pfam" id="PF01751">
    <property type="entry name" value="Toprim"/>
    <property type="match status" value="1"/>
</dbReference>
<evidence type="ECO:0000256" key="3">
    <source>
        <dbReference type="ARBA" id="ARBA00022552"/>
    </source>
</evidence>
<dbReference type="Proteomes" id="UP000199708">
    <property type="component" value="Unassembled WGS sequence"/>
</dbReference>
<keyword evidence="9" id="KW-0460">Magnesium</keyword>
<organism evidence="14 15">
    <name type="scientific">Facklamia miroungae</name>
    <dbReference type="NCBI Taxonomy" id="120956"/>
    <lineage>
        <taxon>Bacteria</taxon>
        <taxon>Bacillati</taxon>
        <taxon>Bacillota</taxon>
        <taxon>Bacilli</taxon>
        <taxon>Lactobacillales</taxon>
        <taxon>Aerococcaceae</taxon>
        <taxon>Facklamia</taxon>
    </lineage>
</organism>
<evidence type="ECO:0000256" key="1">
    <source>
        <dbReference type="ARBA" id="ARBA00022490"/>
    </source>
</evidence>
<evidence type="ECO:0000256" key="9">
    <source>
        <dbReference type="ARBA" id="ARBA00022842"/>
    </source>
</evidence>
<keyword evidence="2 11" id="KW-0690">Ribosome biogenesis</keyword>
<dbReference type="HAMAP" id="MF_01469">
    <property type="entry name" value="RNase_M5"/>
    <property type="match status" value="1"/>
</dbReference>
<evidence type="ECO:0000256" key="5">
    <source>
        <dbReference type="ARBA" id="ARBA00022723"/>
    </source>
</evidence>
<dbReference type="SUPFAM" id="SSF110455">
    <property type="entry name" value="Toprim domain"/>
    <property type="match status" value="1"/>
</dbReference>
<keyword evidence="7 11" id="KW-0255">Endonuclease</keyword>
<evidence type="ECO:0000256" key="11">
    <source>
        <dbReference type="HAMAP-Rule" id="MF_01469"/>
    </source>
</evidence>
<protein>
    <recommendedName>
        <fullName evidence="11 12">Ribonuclease M5</fullName>
        <ecNumber evidence="11 12">3.1.26.8</ecNumber>
    </recommendedName>
    <alternativeName>
        <fullName evidence="11">RNase M5</fullName>
    </alternativeName>
    <alternativeName>
        <fullName evidence="11">Ribosomal RNA terminal maturase M5</fullName>
    </alternativeName>
</protein>
<evidence type="ECO:0000256" key="7">
    <source>
        <dbReference type="ARBA" id="ARBA00022759"/>
    </source>
</evidence>
<keyword evidence="1 11" id="KW-0963">Cytoplasm</keyword>
<dbReference type="NCBIfam" id="TIGR00334">
    <property type="entry name" value="5S_RNA_mat_M5"/>
    <property type="match status" value="1"/>
</dbReference>
<reference evidence="14 15" key="1">
    <citation type="submission" date="2016-10" db="EMBL/GenBank/DDBJ databases">
        <authorList>
            <person name="de Groot N.N."/>
        </authorList>
    </citation>
    <scope>NUCLEOTIDE SEQUENCE [LARGE SCALE GENOMIC DNA]</scope>
    <source>
        <strain evidence="14 15">ATCC BAA-466</strain>
    </source>
</reference>
<proteinExistence type="inferred from homology"/>
<accession>A0A1G7RRJ1</accession>
<dbReference type="AlphaFoldDB" id="A0A1G7RRJ1"/>
<dbReference type="GO" id="GO:0005737">
    <property type="term" value="C:cytoplasm"/>
    <property type="evidence" value="ECO:0007669"/>
    <property type="project" value="UniProtKB-SubCell"/>
</dbReference>
<keyword evidence="8 11" id="KW-0378">Hydrolase</keyword>
<dbReference type="PANTHER" id="PTHR39156">
    <property type="entry name" value="RIBONUCLEASE M5"/>
    <property type="match status" value="1"/>
</dbReference>
<dbReference type="PANTHER" id="PTHR39156:SF2">
    <property type="entry name" value="DNA PRIMASE (BACTERIAL TYPE) AND SMALL PRIMASE-LIKE PROTEINS"/>
    <property type="match status" value="1"/>
</dbReference>
<evidence type="ECO:0000256" key="10">
    <source>
        <dbReference type="ARBA" id="ARBA00022884"/>
    </source>
</evidence>
<evidence type="ECO:0000256" key="12">
    <source>
        <dbReference type="NCBIfam" id="TIGR00334"/>
    </source>
</evidence>
<name>A0A1G7RRJ1_9LACT</name>
<dbReference type="Gene3D" id="3.40.1360.10">
    <property type="match status" value="1"/>
</dbReference>
<sequence>MREIEVPKEVVVVEGKSDTQRLNQIFGSAIKTIETNGSAIDSAIIKRIKDADERFGVIVFTDPDYPGERIRRIIRAEVPSVKEAFLSQEAANSHRKKDSLGIEHASAEAIQTALKKVTQMSFQAELKPIPMSELVALGLAGSDQAKLLRQKLADHFNLGHVNAKQLQKQMAKYQVTREEVIQVLEGGKANDQELK</sequence>
<feature type="domain" description="Toprim" evidence="13">
    <location>
        <begin position="8"/>
        <end position="93"/>
    </location>
</feature>
<dbReference type="RefSeq" id="WP_090289544.1">
    <property type="nucleotide sequence ID" value="NZ_FNCK01000003.1"/>
</dbReference>
<evidence type="ECO:0000256" key="4">
    <source>
        <dbReference type="ARBA" id="ARBA00022722"/>
    </source>
</evidence>
<keyword evidence="15" id="KW-1185">Reference proteome</keyword>
<dbReference type="GO" id="GO:0043822">
    <property type="term" value="F:ribonuclease M5 activity"/>
    <property type="evidence" value="ECO:0007669"/>
    <property type="project" value="UniProtKB-UniRule"/>
</dbReference>
<dbReference type="InterPro" id="IPR025156">
    <property type="entry name" value="RNase_M5_C"/>
</dbReference>
<dbReference type="STRING" id="120956.SAMN05421791_103131"/>
<evidence type="ECO:0000256" key="8">
    <source>
        <dbReference type="ARBA" id="ARBA00022801"/>
    </source>
</evidence>
<dbReference type="CDD" id="cd01027">
    <property type="entry name" value="TOPRIM_RNase_M5_like"/>
    <property type="match status" value="1"/>
</dbReference>
<keyword evidence="3 11" id="KW-0698">rRNA processing</keyword>
<dbReference type="InterPro" id="IPR034141">
    <property type="entry name" value="TOPRIM_RNase_M5-like"/>
</dbReference>
<dbReference type="EC" id="3.1.26.8" evidence="11 12"/>
<dbReference type="InterPro" id="IPR004466">
    <property type="entry name" value="RNase_M5"/>
</dbReference>
<dbReference type="GO" id="GO:0006364">
    <property type="term" value="P:rRNA processing"/>
    <property type="evidence" value="ECO:0007669"/>
    <property type="project" value="UniProtKB-UniRule"/>
</dbReference>